<keyword evidence="4" id="KW-1185">Reference proteome</keyword>
<dbReference type="NCBIfam" id="TIGR01552">
    <property type="entry name" value="phd_fam"/>
    <property type="match status" value="1"/>
</dbReference>
<dbReference type="InterPro" id="IPR006442">
    <property type="entry name" value="Antitoxin_Phd/YefM"/>
</dbReference>
<evidence type="ECO:0000256" key="1">
    <source>
        <dbReference type="ARBA" id="ARBA00009981"/>
    </source>
</evidence>
<dbReference type="PANTHER" id="PTHR33713:SF6">
    <property type="entry name" value="ANTITOXIN YEFM"/>
    <property type="match status" value="1"/>
</dbReference>
<dbReference type="STRING" id="483547.GSUB_08295"/>
<evidence type="ECO:0000313" key="4">
    <source>
        <dbReference type="Proteomes" id="UP000035036"/>
    </source>
</evidence>
<organism evidence="3 4">
    <name type="scientific">Geoalkalibacter subterraneus</name>
    <dbReference type="NCBI Taxonomy" id="483547"/>
    <lineage>
        <taxon>Bacteria</taxon>
        <taxon>Pseudomonadati</taxon>
        <taxon>Thermodesulfobacteriota</taxon>
        <taxon>Desulfuromonadia</taxon>
        <taxon>Desulfuromonadales</taxon>
        <taxon>Geoalkalibacteraceae</taxon>
        <taxon>Geoalkalibacter</taxon>
    </lineage>
</organism>
<protein>
    <recommendedName>
        <fullName evidence="2">Antitoxin</fullName>
    </recommendedName>
</protein>
<dbReference type="Proteomes" id="UP000035036">
    <property type="component" value="Chromosome"/>
</dbReference>
<dbReference type="HOGENOM" id="CLU_155837_2_0_7"/>
<dbReference type="OrthoDB" id="9802003at2"/>
<evidence type="ECO:0000313" key="3">
    <source>
        <dbReference type="EMBL" id="AJF06554.1"/>
    </source>
</evidence>
<reference evidence="3 4" key="1">
    <citation type="journal article" date="2015" name="Genome Announc.">
        <title>Genomes of Geoalkalibacter ferrihydriticus Z-0531T and Geoalkalibacter subterraneus Red1T, Two Haloalkaliphilic Metal-Reducing Deltaproteobacteria.</title>
        <authorList>
            <person name="Badalamenti J.P."/>
            <person name="Krajmalnik-Brown R."/>
            <person name="Torres C.I."/>
            <person name="Bond D.R."/>
        </authorList>
    </citation>
    <scope>NUCLEOTIDE SEQUENCE [LARGE SCALE GENOMIC DNA]</scope>
    <source>
        <strain evidence="3 4">Red1</strain>
    </source>
</reference>
<dbReference type="InterPro" id="IPR051405">
    <property type="entry name" value="phD/YefM_antitoxin"/>
</dbReference>
<dbReference type="PANTHER" id="PTHR33713">
    <property type="entry name" value="ANTITOXIN YAFN-RELATED"/>
    <property type="match status" value="1"/>
</dbReference>
<dbReference type="Pfam" id="PF02604">
    <property type="entry name" value="PhdYeFM_antitox"/>
    <property type="match status" value="1"/>
</dbReference>
<evidence type="ECO:0000256" key="2">
    <source>
        <dbReference type="RuleBase" id="RU362080"/>
    </source>
</evidence>
<sequence length="80" mass="9111">MPTITATEARKSLYRILDQVSETHEPIQITGKRGNAILISEDDWRAIQETLYLHSIPGVKDSIIEGMKTPVDECDKELDW</sequence>
<dbReference type="KEGG" id="gsb:GSUB_08295"/>
<proteinExistence type="inferred from homology"/>
<dbReference type="AlphaFoldDB" id="A0A0B5FPI6"/>
<comment type="function">
    <text evidence="2">Antitoxin component of a type II toxin-antitoxin (TA) system.</text>
</comment>
<dbReference type="Gene3D" id="3.40.1620.10">
    <property type="entry name" value="YefM-like domain"/>
    <property type="match status" value="1"/>
</dbReference>
<dbReference type="RefSeq" id="WP_040200208.1">
    <property type="nucleotide sequence ID" value="NZ_CP010311.1"/>
</dbReference>
<dbReference type="SUPFAM" id="SSF143120">
    <property type="entry name" value="YefM-like"/>
    <property type="match status" value="1"/>
</dbReference>
<dbReference type="InterPro" id="IPR036165">
    <property type="entry name" value="YefM-like_sf"/>
</dbReference>
<dbReference type="EMBL" id="CP010311">
    <property type="protein sequence ID" value="AJF06554.1"/>
    <property type="molecule type" value="Genomic_DNA"/>
</dbReference>
<accession>A0A0B5FPI6</accession>
<gene>
    <name evidence="3" type="ORF">GSUB_08295</name>
</gene>
<name>A0A0B5FPI6_9BACT</name>
<comment type="similarity">
    <text evidence="1 2">Belongs to the phD/YefM antitoxin family.</text>
</comment>